<feature type="binding site" evidence="13">
    <location>
        <position position="327"/>
    </location>
    <ligand>
        <name>Mg(2+)</name>
        <dbReference type="ChEBI" id="CHEBI:18420"/>
        <label>1</label>
    </ligand>
</feature>
<dbReference type="PANTHER" id="PTHR11839:SF5">
    <property type="entry name" value="ADP-RIBOSE PYROPHOSPHATASE"/>
    <property type="match status" value="1"/>
</dbReference>
<feature type="region of interest" description="Disordered" evidence="15">
    <location>
        <begin position="153"/>
        <end position="175"/>
    </location>
</feature>
<dbReference type="InterPro" id="IPR015797">
    <property type="entry name" value="NUDIX_hydrolase-like_dom_sf"/>
</dbReference>
<evidence type="ECO:0000256" key="11">
    <source>
        <dbReference type="ARBA" id="ARBA00033056"/>
    </source>
</evidence>
<evidence type="ECO:0000256" key="15">
    <source>
        <dbReference type="SAM" id="MobiDB-lite"/>
    </source>
</evidence>
<gene>
    <name evidence="17" type="ORF">LX81_03194</name>
</gene>
<dbReference type="InterPro" id="IPR004385">
    <property type="entry name" value="NDP_pyrophosphatase"/>
</dbReference>
<feature type="short sequence motif" description="Nudix box" evidence="14">
    <location>
        <begin position="259"/>
        <end position="281"/>
    </location>
</feature>
<dbReference type="SUPFAM" id="SSF55811">
    <property type="entry name" value="Nudix"/>
    <property type="match status" value="1"/>
</dbReference>
<dbReference type="RefSeq" id="WP_272939493.1">
    <property type="nucleotide sequence ID" value="NZ_QKZL01000017.1"/>
</dbReference>
<dbReference type="CDD" id="cd24155">
    <property type="entry name" value="NUDIX_ADPRase"/>
    <property type="match status" value="1"/>
</dbReference>
<evidence type="ECO:0000256" key="10">
    <source>
        <dbReference type="ARBA" id="ARBA00030308"/>
    </source>
</evidence>
<dbReference type="PROSITE" id="PS51462">
    <property type="entry name" value="NUDIX"/>
    <property type="match status" value="1"/>
</dbReference>
<feature type="compositionally biased region" description="Basic and acidic residues" evidence="15">
    <location>
        <begin position="157"/>
        <end position="166"/>
    </location>
</feature>
<evidence type="ECO:0000313" key="17">
    <source>
        <dbReference type="EMBL" id="PZX13644.1"/>
    </source>
</evidence>
<reference evidence="17 18" key="1">
    <citation type="submission" date="2018-06" db="EMBL/GenBank/DDBJ databases">
        <title>Genomic Encyclopedia of Archaeal and Bacterial Type Strains, Phase II (KMG-II): from individual species to whole genera.</title>
        <authorList>
            <person name="Goeker M."/>
        </authorList>
    </citation>
    <scope>NUCLEOTIDE SEQUENCE [LARGE SCALE GENOMIC DNA]</scope>
    <source>
        <strain evidence="17 18">DSM 22009</strain>
    </source>
</reference>
<keyword evidence="6" id="KW-0378">Hydrolase</keyword>
<keyword evidence="7 13" id="KW-0460">Magnesium</keyword>
<dbReference type="NCBIfam" id="TIGR00052">
    <property type="entry name" value="nudix-type nucleoside diphosphatase, YffH/AdpP family"/>
    <property type="match status" value="1"/>
</dbReference>
<evidence type="ECO:0000256" key="12">
    <source>
        <dbReference type="ARBA" id="ARBA00049546"/>
    </source>
</evidence>
<sequence length="368" mass="40400">MTRFFFAGPLRDATFRGVIAGADLSTSPATLSGARAVRAEGTDHPLIDWTAGHEAEGLLAMPGDEIAARIAFYATAQGLSEQVCRVSLDGTETEATLFSPAGAQSVAQDWSLEAWSRKDRATALHAARETMAYYGQADAREVRRRMPTIRMRAASHARAETEETPRTLRSGVARDSVEVRERRQPYANYFAVTEVDFDHPRFDGGRSAEVTRAALSSGDAVTVLPYDPVRERVLVIEQFRFGPYIRGDRHPWVLEPIAGRIDPGEMPEHAARREAEEESGLALGRLIPIGRYYPSPGVMTEYLFTYVAIADLPDGAGGLGGAEQEEEDIRSHVIAFDHFMELVQSGEVNTGPLLLSALWLQRERAGLA</sequence>
<feature type="domain" description="Nudix hydrolase" evidence="16">
    <location>
        <begin position="216"/>
        <end position="356"/>
    </location>
</feature>
<evidence type="ECO:0000256" key="1">
    <source>
        <dbReference type="ARBA" id="ARBA00001946"/>
    </source>
</evidence>
<feature type="binding site" evidence="13">
    <location>
        <position position="278"/>
    </location>
    <ligand>
        <name>Mg(2+)</name>
        <dbReference type="ChEBI" id="CHEBI:18420"/>
        <label>1</label>
    </ligand>
</feature>
<evidence type="ECO:0000256" key="2">
    <source>
        <dbReference type="ARBA" id="ARBA00007482"/>
    </source>
</evidence>
<comment type="function">
    <text evidence="8">Acts on ADP-mannose and ADP-glucose as well as ADP-ribose. Prevents glycogen biosynthesis. The reaction catalyzed by this enzyme is a limiting step of the gluconeogenic process.</text>
</comment>
<dbReference type="PANTHER" id="PTHR11839">
    <property type="entry name" value="UDP/ADP-SUGAR PYROPHOSPHATASE"/>
    <property type="match status" value="1"/>
</dbReference>
<dbReference type="Pfam" id="PF00293">
    <property type="entry name" value="NUDIX"/>
    <property type="match status" value="1"/>
</dbReference>
<dbReference type="GO" id="GO:0006753">
    <property type="term" value="P:nucleoside phosphate metabolic process"/>
    <property type="evidence" value="ECO:0007669"/>
    <property type="project" value="TreeGrafter"/>
</dbReference>
<dbReference type="InterPro" id="IPR020084">
    <property type="entry name" value="NUDIX_hydrolase_CS"/>
</dbReference>
<dbReference type="EMBL" id="QKZL01000017">
    <property type="protein sequence ID" value="PZX13644.1"/>
    <property type="molecule type" value="Genomic_DNA"/>
</dbReference>
<dbReference type="GO" id="GO:0019144">
    <property type="term" value="F:ADP-sugar diphosphatase activity"/>
    <property type="evidence" value="ECO:0007669"/>
    <property type="project" value="TreeGrafter"/>
</dbReference>
<evidence type="ECO:0000256" key="6">
    <source>
        <dbReference type="ARBA" id="ARBA00022801"/>
    </source>
</evidence>
<comment type="caution">
    <text evidence="17">The sequence shown here is derived from an EMBL/GenBank/DDBJ whole genome shotgun (WGS) entry which is preliminary data.</text>
</comment>
<dbReference type="PROSITE" id="PS00893">
    <property type="entry name" value="NUDIX_BOX"/>
    <property type="match status" value="1"/>
</dbReference>
<keyword evidence="5 13" id="KW-0479">Metal-binding</keyword>
<dbReference type="Proteomes" id="UP000248916">
    <property type="component" value="Unassembled WGS sequence"/>
</dbReference>
<protein>
    <recommendedName>
        <fullName evidence="4">ADP-ribose pyrophosphatase</fullName>
        <ecNumber evidence="3">3.6.1.13</ecNumber>
    </recommendedName>
    <alternativeName>
        <fullName evidence="9">ADP-ribose diphosphatase</fullName>
    </alternativeName>
    <alternativeName>
        <fullName evidence="11">ADP-ribose phosphohydrolase</fullName>
    </alternativeName>
    <alternativeName>
        <fullName evidence="10">Adenosine diphosphoribose pyrophosphatase</fullName>
    </alternativeName>
</protein>
<dbReference type="InterPro" id="IPR000086">
    <property type="entry name" value="NUDIX_hydrolase_dom"/>
</dbReference>
<evidence type="ECO:0000256" key="14">
    <source>
        <dbReference type="PIRSR" id="PIRSR604385-3"/>
    </source>
</evidence>
<dbReference type="GO" id="GO:0047631">
    <property type="term" value="F:ADP-ribose diphosphatase activity"/>
    <property type="evidence" value="ECO:0007669"/>
    <property type="project" value="UniProtKB-EC"/>
</dbReference>
<proteinExistence type="inferred from homology"/>
<feature type="binding site" evidence="13">
    <location>
        <position position="274"/>
    </location>
    <ligand>
        <name>Mg(2+)</name>
        <dbReference type="ChEBI" id="CHEBI:18420"/>
        <label>1</label>
    </ligand>
</feature>
<evidence type="ECO:0000256" key="3">
    <source>
        <dbReference type="ARBA" id="ARBA00012453"/>
    </source>
</evidence>
<evidence type="ECO:0000256" key="8">
    <source>
        <dbReference type="ARBA" id="ARBA00025164"/>
    </source>
</evidence>
<evidence type="ECO:0000256" key="9">
    <source>
        <dbReference type="ARBA" id="ARBA00030162"/>
    </source>
</evidence>
<comment type="similarity">
    <text evidence="2">Belongs to the Nudix hydrolase family. NudF subfamily.</text>
</comment>
<comment type="catalytic activity">
    <reaction evidence="12">
        <text>ADP-D-ribose + H2O = D-ribose 5-phosphate + AMP + 2 H(+)</text>
        <dbReference type="Rhea" id="RHEA:10412"/>
        <dbReference type="ChEBI" id="CHEBI:15377"/>
        <dbReference type="ChEBI" id="CHEBI:15378"/>
        <dbReference type="ChEBI" id="CHEBI:57967"/>
        <dbReference type="ChEBI" id="CHEBI:78346"/>
        <dbReference type="ChEBI" id="CHEBI:456215"/>
        <dbReference type="EC" id="3.6.1.13"/>
    </reaction>
</comment>
<dbReference type="GO" id="GO:0046872">
    <property type="term" value="F:metal ion binding"/>
    <property type="evidence" value="ECO:0007669"/>
    <property type="project" value="UniProtKB-KW"/>
</dbReference>
<accession>A0A2W7N9V3</accession>
<dbReference type="EC" id="3.6.1.13" evidence="3"/>
<evidence type="ECO:0000256" key="7">
    <source>
        <dbReference type="ARBA" id="ARBA00022842"/>
    </source>
</evidence>
<name>A0A2W7N9V3_9RHOB</name>
<feature type="binding site" evidence="13">
    <location>
        <position position="258"/>
    </location>
    <ligand>
        <name>Mg(2+)</name>
        <dbReference type="ChEBI" id="CHEBI:18420"/>
        <label>1</label>
    </ligand>
</feature>
<evidence type="ECO:0000313" key="18">
    <source>
        <dbReference type="Proteomes" id="UP000248916"/>
    </source>
</evidence>
<dbReference type="GO" id="GO:0019693">
    <property type="term" value="P:ribose phosphate metabolic process"/>
    <property type="evidence" value="ECO:0007669"/>
    <property type="project" value="TreeGrafter"/>
</dbReference>
<dbReference type="GO" id="GO:0005829">
    <property type="term" value="C:cytosol"/>
    <property type="evidence" value="ECO:0007669"/>
    <property type="project" value="TreeGrafter"/>
</dbReference>
<dbReference type="AlphaFoldDB" id="A0A2W7N9V3"/>
<evidence type="ECO:0000256" key="4">
    <source>
        <dbReference type="ARBA" id="ARBA00013297"/>
    </source>
</evidence>
<evidence type="ECO:0000259" key="16">
    <source>
        <dbReference type="PROSITE" id="PS51462"/>
    </source>
</evidence>
<comment type="cofactor">
    <cofactor evidence="1 13">
        <name>Mg(2+)</name>
        <dbReference type="ChEBI" id="CHEBI:18420"/>
    </cofactor>
</comment>
<organism evidence="17 18">
    <name type="scientific">Palleronia aestuarii</name>
    <dbReference type="NCBI Taxonomy" id="568105"/>
    <lineage>
        <taxon>Bacteria</taxon>
        <taxon>Pseudomonadati</taxon>
        <taxon>Pseudomonadota</taxon>
        <taxon>Alphaproteobacteria</taxon>
        <taxon>Rhodobacterales</taxon>
        <taxon>Roseobacteraceae</taxon>
        <taxon>Palleronia</taxon>
    </lineage>
</organism>
<dbReference type="Gene3D" id="3.90.79.10">
    <property type="entry name" value="Nucleoside Triphosphate Pyrophosphohydrolase"/>
    <property type="match status" value="1"/>
</dbReference>
<evidence type="ECO:0000256" key="5">
    <source>
        <dbReference type="ARBA" id="ARBA00022723"/>
    </source>
</evidence>
<evidence type="ECO:0000256" key="13">
    <source>
        <dbReference type="PIRSR" id="PIRSR604385-2"/>
    </source>
</evidence>
<keyword evidence="18" id="KW-1185">Reference proteome</keyword>